<organism evidence="8 9">
    <name type="scientific">Cyberlindnera fabianii</name>
    <name type="common">Yeast</name>
    <name type="synonym">Hansenula fabianii</name>
    <dbReference type="NCBI Taxonomy" id="36022"/>
    <lineage>
        <taxon>Eukaryota</taxon>
        <taxon>Fungi</taxon>
        <taxon>Dikarya</taxon>
        <taxon>Ascomycota</taxon>
        <taxon>Saccharomycotina</taxon>
        <taxon>Saccharomycetes</taxon>
        <taxon>Phaffomycetales</taxon>
        <taxon>Phaffomycetaceae</taxon>
        <taxon>Cyberlindnera</taxon>
    </lineage>
</organism>
<protein>
    <submittedName>
        <fullName evidence="8">Glycolipid 2-alpha-mannosyltransferase 1</fullName>
    </submittedName>
</protein>
<dbReference type="GO" id="GO:0005794">
    <property type="term" value="C:Golgi apparatus"/>
    <property type="evidence" value="ECO:0007669"/>
    <property type="project" value="TreeGrafter"/>
</dbReference>
<evidence type="ECO:0000256" key="5">
    <source>
        <dbReference type="ARBA" id="ARBA00022968"/>
    </source>
</evidence>
<dbReference type="FunFam" id="3.90.550.10:FF:000051">
    <property type="entry name" value="Alpha-1,2-mannosyltransferase (Ktr4)"/>
    <property type="match status" value="1"/>
</dbReference>
<sequence length="471" mass="56302">MVARRSMCTVLLSLIAIVLILSVVGVQNNHHKRAMDYLEKMMRLKILQILYPEQHFTVSNYTDFRFLDPVANEAFDKFKVPEADPSYVRENATFFTLVRNEELYLMLQSIRYVEDRFNKRYHYDWIFANDKNFTDEFKVEVGNLVSGNATFVTIPQEYWSYPSFIDQDKAEQTRNYMKKEGIKYGGSESYRFMCRFNSGFFYKLEEMQKYRYYWRVEPDIKFECDFLEDPFKFMRENNIKYGFAMALHELHNTVYGLFEATRDFFQNMHPDWISKDHHIEFVTQDNQETFNMCHYWSNFEIGDLDFYRSQQYEEYFQHLEKLGGFFYERWGDAPIHTFAVSYLLNKSEVHYFDNTGYYHIPHTQCPRSADIREERRCTCQIAGDYNWGSRDSCLPYWYETHDGQRPPWAPGRRYDTQKGGAKRSERVGKRSYQEEDADETLLVETEIEDVELSGDMLGMSDGAPIRQAFAI</sequence>
<dbReference type="PANTHER" id="PTHR31121">
    <property type="entry name" value="ALPHA-1,2 MANNOSYLTRANSFERASE KTR1"/>
    <property type="match status" value="1"/>
</dbReference>
<proteinExistence type="inferred from homology"/>
<evidence type="ECO:0000256" key="3">
    <source>
        <dbReference type="ARBA" id="ARBA00022676"/>
    </source>
</evidence>
<dbReference type="GO" id="GO:0006493">
    <property type="term" value="P:protein O-linked glycosylation"/>
    <property type="evidence" value="ECO:0007669"/>
    <property type="project" value="TreeGrafter"/>
</dbReference>
<dbReference type="Proteomes" id="UP000189513">
    <property type="component" value="Unassembled WGS sequence"/>
</dbReference>
<evidence type="ECO:0000256" key="6">
    <source>
        <dbReference type="SAM" id="MobiDB-lite"/>
    </source>
</evidence>
<keyword evidence="9" id="KW-1185">Reference proteome</keyword>
<dbReference type="SUPFAM" id="SSF53448">
    <property type="entry name" value="Nucleotide-diphospho-sugar transferases"/>
    <property type="match status" value="1"/>
</dbReference>
<dbReference type="VEuPathDB" id="FungiDB:BON22_5207"/>
<keyword evidence="3 8" id="KW-0328">Glycosyltransferase</keyword>
<dbReference type="GO" id="GO:0000026">
    <property type="term" value="F:alpha-1,2-mannosyltransferase activity"/>
    <property type="evidence" value="ECO:0007669"/>
    <property type="project" value="TreeGrafter"/>
</dbReference>
<evidence type="ECO:0000256" key="4">
    <source>
        <dbReference type="ARBA" id="ARBA00022679"/>
    </source>
</evidence>
<evidence type="ECO:0000256" key="7">
    <source>
        <dbReference type="SAM" id="SignalP"/>
    </source>
</evidence>
<keyword evidence="4 8" id="KW-0808">Transferase</keyword>
<keyword evidence="5" id="KW-0812">Transmembrane</keyword>
<dbReference type="OMA" id="YSRWGDA"/>
<dbReference type="InterPro" id="IPR029044">
    <property type="entry name" value="Nucleotide-diphossugar_trans"/>
</dbReference>
<dbReference type="PANTHER" id="PTHR31121:SF10">
    <property type="entry name" value="MANNOSYLTRANSFERASE KTR2-RELATED"/>
    <property type="match status" value="1"/>
</dbReference>
<accession>A0A1V2KZ53</accession>
<evidence type="ECO:0000313" key="9">
    <source>
        <dbReference type="Proteomes" id="UP000189513"/>
    </source>
</evidence>
<name>A0A1V2KZ53_CYBFA</name>
<evidence type="ECO:0000256" key="1">
    <source>
        <dbReference type="ARBA" id="ARBA00004606"/>
    </source>
</evidence>
<dbReference type="GO" id="GO:0006487">
    <property type="term" value="P:protein N-linked glycosylation"/>
    <property type="evidence" value="ECO:0007669"/>
    <property type="project" value="TreeGrafter"/>
</dbReference>
<evidence type="ECO:0000313" key="8">
    <source>
        <dbReference type="EMBL" id="ONH64927.1"/>
    </source>
</evidence>
<reference evidence="9" key="1">
    <citation type="journal article" date="2017" name="Genome Announc.">
        <title>Genome sequences of Cyberlindnera fabianii 65, Pichia kudriavzevii 129, and Saccharomyces cerevisiae 131 isolated from fermented masau fruits in Zimbabwe.</title>
        <authorList>
            <person name="van Rijswijck I.M.H."/>
            <person name="Derks M.F.L."/>
            <person name="Abee T."/>
            <person name="de Ridder D."/>
            <person name="Smid E.J."/>
        </authorList>
    </citation>
    <scope>NUCLEOTIDE SEQUENCE [LARGE SCALE GENOMIC DNA]</scope>
    <source>
        <strain evidence="9">65</strain>
    </source>
</reference>
<dbReference type="InterPro" id="IPR002685">
    <property type="entry name" value="Glyco_trans_15"/>
</dbReference>
<comment type="similarity">
    <text evidence="2">Belongs to the glycosyltransferase 15 family.</text>
</comment>
<dbReference type="Pfam" id="PF01793">
    <property type="entry name" value="Glyco_transf_15"/>
    <property type="match status" value="1"/>
</dbReference>
<dbReference type="EMBL" id="MPUK01000015">
    <property type="protein sequence ID" value="ONH64927.1"/>
    <property type="molecule type" value="Genomic_DNA"/>
</dbReference>
<feature type="chain" id="PRO_5010694822" evidence="7">
    <location>
        <begin position="26"/>
        <end position="471"/>
    </location>
</feature>
<keyword evidence="7" id="KW-0732">Signal</keyword>
<feature type="signal peptide" evidence="7">
    <location>
        <begin position="1"/>
        <end position="25"/>
    </location>
</feature>
<dbReference type="GO" id="GO:0016020">
    <property type="term" value="C:membrane"/>
    <property type="evidence" value="ECO:0007669"/>
    <property type="project" value="UniProtKB-SubCell"/>
</dbReference>
<feature type="compositionally biased region" description="Basic and acidic residues" evidence="6">
    <location>
        <begin position="412"/>
        <end position="433"/>
    </location>
</feature>
<gene>
    <name evidence="8" type="ORF">BON22_5207</name>
</gene>
<comment type="subcellular location">
    <subcellularLocation>
        <location evidence="1">Membrane</location>
        <topology evidence="1">Single-pass type II membrane protein</topology>
    </subcellularLocation>
</comment>
<dbReference type="AlphaFoldDB" id="A0A1V2KZ53"/>
<feature type="region of interest" description="Disordered" evidence="6">
    <location>
        <begin position="408"/>
        <end position="438"/>
    </location>
</feature>
<dbReference type="Gene3D" id="3.90.550.10">
    <property type="entry name" value="Spore Coat Polysaccharide Biosynthesis Protein SpsA, Chain A"/>
    <property type="match status" value="1"/>
</dbReference>
<comment type="caution">
    <text evidence="8">The sequence shown here is derived from an EMBL/GenBank/DDBJ whole genome shotgun (WGS) entry which is preliminary data.</text>
</comment>
<evidence type="ECO:0000256" key="2">
    <source>
        <dbReference type="ARBA" id="ARBA00007677"/>
    </source>
</evidence>
<dbReference type="GO" id="GO:0000032">
    <property type="term" value="P:cell wall mannoprotein biosynthetic process"/>
    <property type="evidence" value="ECO:0007669"/>
    <property type="project" value="TreeGrafter"/>
</dbReference>
<keyword evidence="5" id="KW-0735">Signal-anchor</keyword>